<dbReference type="EMBL" id="JAAAHW010001224">
    <property type="protein sequence ID" value="KAF9996112.1"/>
    <property type="molecule type" value="Genomic_DNA"/>
</dbReference>
<proteinExistence type="predicted"/>
<evidence type="ECO:0000313" key="2">
    <source>
        <dbReference type="Proteomes" id="UP000749646"/>
    </source>
</evidence>
<comment type="caution">
    <text evidence="1">The sequence shown here is derived from an EMBL/GenBank/DDBJ whole genome shotgun (WGS) entry which is preliminary data.</text>
</comment>
<sequence>MSSSAFTLSGFFLENDPSSWNDFEAYILHSKKCSRKHSQNTSDKFVKLYTASLNIIILNPESSTEEKATAEMLKSSDAFTTTRSLKAPHLKRKFELPPQIEQPWLSLILFVMRKVKGETPPPIRFTSDYTLSKNHKTLFNFVCYRLNQKEQLSKLCEYETYVALSGIINARMRNVDKYFDIETLRSIQAQCLRIDYHLPDHVPGLSGILTKLQHLSNRFISPSGVVDYDGLCEELTCLKAEHIKRSRKDNKNGRTLLGSRIYTALLDSIWYLASTRPSTTMCEAKIVSVCVLFYLSGRTLEFVPAEIPSRATKYQSICLGLDLNIEMSKASCD</sequence>
<protein>
    <submittedName>
        <fullName evidence="1">Uncharacterized protein</fullName>
    </submittedName>
</protein>
<dbReference type="AlphaFoldDB" id="A0A9P6MF79"/>
<feature type="non-terminal residue" evidence="1">
    <location>
        <position position="1"/>
    </location>
</feature>
<accession>A0A9P6MF79</accession>
<name>A0A9P6MF79_9FUNG</name>
<dbReference type="OrthoDB" id="2435513at2759"/>
<gene>
    <name evidence="1" type="ORF">BGZ65_008269</name>
</gene>
<organism evidence="1 2">
    <name type="scientific">Modicella reniformis</name>
    <dbReference type="NCBI Taxonomy" id="1440133"/>
    <lineage>
        <taxon>Eukaryota</taxon>
        <taxon>Fungi</taxon>
        <taxon>Fungi incertae sedis</taxon>
        <taxon>Mucoromycota</taxon>
        <taxon>Mortierellomycotina</taxon>
        <taxon>Mortierellomycetes</taxon>
        <taxon>Mortierellales</taxon>
        <taxon>Mortierellaceae</taxon>
        <taxon>Modicella</taxon>
    </lineage>
</organism>
<reference evidence="1" key="1">
    <citation type="journal article" date="2020" name="Fungal Divers.">
        <title>Resolving the Mortierellaceae phylogeny through synthesis of multi-gene phylogenetics and phylogenomics.</title>
        <authorList>
            <person name="Vandepol N."/>
            <person name="Liber J."/>
            <person name="Desiro A."/>
            <person name="Na H."/>
            <person name="Kennedy M."/>
            <person name="Barry K."/>
            <person name="Grigoriev I.V."/>
            <person name="Miller A.N."/>
            <person name="O'Donnell K."/>
            <person name="Stajich J.E."/>
            <person name="Bonito G."/>
        </authorList>
    </citation>
    <scope>NUCLEOTIDE SEQUENCE</scope>
    <source>
        <strain evidence="1">MES-2147</strain>
    </source>
</reference>
<keyword evidence="2" id="KW-1185">Reference proteome</keyword>
<evidence type="ECO:0000313" key="1">
    <source>
        <dbReference type="EMBL" id="KAF9996112.1"/>
    </source>
</evidence>
<dbReference type="Proteomes" id="UP000749646">
    <property type="component" value="Unassembled WGS sequence"/>
</dbReference>